<dbReference type="InterPro" id="IPR020835">
    <property type="entry name" value="Catalase_sf"/>
</dbReference>
<dbReference type="GO" id="GO:0046872">
    <property type="term" value="F:metal ion binding"/>
    <property type="evidence" value="ECO:0007669"/>
    <property type="project" value="UniProtKB-KW"/>
</dbReference>
<protein>
    <recommendedName>
        <fullName evidence="10 15">Catalase</fullName>
        <ecNumber evidence="10 15">1.11.1.6</ecNumber>
    </recommendedName>
</protein>
<dbReference type="OrthoDB" id="9761719at2"/>
<dbReference type="FunFam" id="2.40.180.10:FF:000003">
    <property type="entry name" value="Catalase"/>
    <property type="match status" value="1"/>
</dbReference>
<feature type="binding site" evidence="13">
    <location>
        <position position="222"/>
    </location>
    <ligand>
        <name>heme</name>
        <dbReference type="ChEBI" id="CHEBI:30413"/>
    </ligand>
</feature>
<dbReference type="InterPro" id="IPR029062">
    <property type="entry name" value="Class_I_gatase-like"/>
</dbReference>
<feature type="binding site" evidence="13">
    <location>
        <position position="173"/>
    </location>
    <ligand>
        <name>heme</name>
        <dbReference type="ChEBI" id="CHEBI:30413"/>
    </ligand>
</feature>
<dbReference type="SUPFAM" id="SSF52317">
    <property type="entry name" value="Class I glutamine amidotransferase-like"/>
    <property type="match status" value="1"/>
</dbReference>
<gene>
    <name evidence="18" type="ORF">DES54_11911</name>
</gene>
<evidence type="ECO:0000256" key="10">
    <source>
        <dbReference type="PIRNR" id="PIRNR038927"/>
    </source>
</evidence>
<dbReference type="RefSeq" id="WP_113866912.1">
    <property type="nucleotide sequence ID" value="NZ_AGJP01000001.1"/>
</dbReference>
<evidence type="ECO:0000256" key="1">
    <source>
        <dbReference type="ARBA" id="ARBA00001971"/>
    </source>
</evidence>
<keyword evidence="8 10" id="KW-0408">Iron</keyword>
<dbReference type="FunFam" id="1.20.1370.20:FF:000001">
    <property type="entry name" value="Catalase HPII"/>
    <property type="match status" value="1"/>
</dbReference>
<evidence type="ECO:0000256" key="14">
    <source>
        <dbReference type="PIRSR" id="PIRSR038927-4"/>
    </source>
</evidence>
<dbReference type="GO" id="GO:0006979">
    <property type="term" value="P:response to oxidative stress"/>
    <property type="evidence" value="ECO:0007669"/>
    <property type="project" value="InterPro"/>
</dbReference>
<reference evidence="18 19" key="1">
    <citation type="submission" date="2018-06" db="EMBL/GenBank/DDBJ databases">
        <title>Genomic Encyclopedia of Type Strains, Phase IV (KMG-IV): sequencing the most valuable type-strain genomes for metagenomic binning, comparative biology and taxonomic classification.</title>
        <authorList>
            <person name="Goeker M."/>
        </authorList>
    </citation>
    <scope>NUCLEOTIDE SEQUENCE [LARGE SCALE GENOMIC DNA]</scope>
    <source>
        <strain evidence="18 19">DSM 30166</strain>
    </source>
</reference>
<feature type="binding site" description="axial binding residue" evidence="12">
    <location>
        <position position="423"/>
    </location>
    <ligand>
        <name>heme</name>
        <dbReference type="ChEBI" id="CHEBI:30413"/>
    </ligand>
    <ligandPart>
        <name>Fe</name>
        <dbReference type="ChEBI" id="CHEBI:18248"/>
    </ligandPart>
</feature>
<evidence type="ECO:0000256" key="7">
    <source>
        <dbReference type="ARBA" id="ARBA00023002"/>
    </source>
</evidence>
<feature type="active site" evidence="11">
    <location>
        <position position="136"/>
    </location>
</feature>
<keyword evidence="4 10" id="KW-0575">Peroxidase</keyword>
<evidence type="ECO:0000259" key="17">
    <source>
        <dbReference type="SMART" id="SM01060"/>
    </source>
</evidence>
<dbReference type="EC" id="1.11.1.6" evidence="10 15"/>
<dbReference type="InterPro" id="IPR018028">
    <property type="entry name" value="Catalase"/>
</dbReference>
<feature type="binding site" evidence="13">
    <location>
        <position position="133"/>
    </location>
    <ligand>
        <name>heme</name>
        <dbReference type="ChEBI" id="CHEBI:30413"/>
    </ligand>
</feature>
<evidence type="ECO:0000313" key="18">
    <source>
        <dbReference type="EMBL" id="RBP61933.1"/>
    </source>
</evidence>
<dbReference type="EMBL" id="QNRY01000019">
    <property type="protein sequence ID" value="RBP61933.1"/>
    <property type="molecule type" value="Genomic_DNA"/>
</dbReference>
<evidence type="ECO:0000256" key="15">
    <source>
        <dbReference type="RuleBase" id="RU000498"/>
    </source>
</evidence>
<keyword evidence="19" id="KW-1185">Reference proteome</keyword>
<dbReference type="GO" id="GO:0004096">
    <property type="term" value="F:catalase activity"/>
    <property type="evidence" value="ECO:0007669"/>
    <property type="project" value="UniProtKB-UniRule"/>
</dbReference>
<dbReference type="PROSITE" id="PS00437">
    <property type="entry name" value="CATALASE_1"/>
    <property type="match status" value="1"/>
</dbReference>
<feature type="domain" description="Catalase core" evidence="17">
    <location>
        <begin position="89"/>
        <end position="477"/>
    </location>
</feature>
<dbReference type="InterPro" id="IPR043156">
    <property type="entry name" value="Catalase_clade2_helical"/>
</dbReference>
<keyword evidence="9 10" id="KW-0376">Hydrogen peroxide</keyword>
<dbReference type="Proteomes" id="UP000253046">
    <property type="component" value="Unassembled WGS sequence"/>
</dbReference>
<dbReference type="Gene3D" id="1.20.1370.20">
    <property type="match status" value="1"/>
</dbReference>
<evidence type="ECO:0000256" key="6">
    <source>
        <dbReference type="ARBA" id="ARBA00022723"/>
    </source>
</evidence>
<dbReference type="GO" id="GO:0042744">
    <property type="term" value="P:hydrogen peroxide catabolic process"/>
    <property type="evidence" value="ECO:0007669"/>
    <property type="project" value="UniProtKB-UniRule"/>
</dbReference>
<organism evidence="18 19">
    <name type="scientific">Brenneria salicis ATCC 15712 = DSM 30166</name>
    <dbReference type="NCBI Taxonomy" id="714314"/>
    <lineage>
        <taxon>Bacteria</taxon>
        <taxon>Pseudomonadati</taxon>
        <taxon>Pseudomonadota</taxon>
        <taxon>Gammaproteobacteria</taxon>
        <taxon>Enterobacterales</taxon>
        <taxon>Pectobacteriaceae</taxon>
        <taxon>Brenneria</taxon>
    </lineage>
</organism>
<evidence type="ECO:0000313" key="19">
    <source>
        <dbReference type="Proteomes" id="UP000253046"/>
    </source>
</evidence>
<comment type="cofactor">
    <cofactor evidence="1 10 12">
        <name>heme</name>
        <dbReference type="ChEBI" id="CHEBI:30413"/>
    </cofactor>
</comment>
<evidence type="ECO:0000256" key="5">
    <source>
        <dbReference type="ARBA" id="ARBA00022617"/>
    </source>
</evidence>
<evidence type="ECO:0000256" key="8">
    <source>
        <dbReference type="ARBA" id="ARBA00023004"/>
    </source>
</evidence>
<comment type="similarity">
    <text evidence="3">Belongs to the catalase family. HPII subfamily.</text>
</comment>
<dbReference type="PANTHER" id="PTHR42821">
    <property type="entry name" value="CATALASE"/>
    <property type="match status" value="1"/>
</dbReference>
<dbReference type="SUPFAM" id="SSF56634">
    <property type="entry name" value="Heme-dependent catalase-like"/>
    <property type="match status" value="1"/>
</dbReference>
<keyword evidence="6 10" id="KW-0479">Metal-binding</keyword>
<comment type="catalytic activity">
    <reaction evidence="10 15">
        <text>2 H2O2 = O2 + 2 H2O</text>
        <dbReference type="Rhea" id="RHEA:20309"/>
        <dbReference type="ChEBI" id="CHEBI:15377"/>
        <dbReference type="ChEBI" id="CHEBI:15379"/>
        <dbReference type="ChEBI" id="CHEBI:16240"/>
        <dbReference type="EC" id="1.11.1.6"/>
    </reaction>
</comment>
<accession>A0A366I2R9</accession>
<dbReference type="Pfam" id="PF06628">
    <property type="entry name" value="Catalase-rel"/>
    <property type="match status" value="1"/>
</dbReference>
<dbReference type="AlphaFoldDB" id="A0A366I2R9"/>
<dbReference type="NCBIfam" id="NF008422">
    <property type="entry name" value="PRK11249.1"/>
    <property type="match status" value="1"/>
</dbReference>
<evidence type="ECO:0000256" key="9">
    <source>
        <dbReference type="ARBA" id="ARBA00023324"/>
    </source>
</evidence>
<dbReference type="GO" id="GO:0020037">
    <property type="term" value="F:heme binding"/>
    <property type="evidence" value="ECO:0007669"/>
    <property type="project" value="UniProtKB-UniRule"/>
</dbReference>
<dbReference type="CDD" id="cd03132">
    <property type="entry name" value="GATase1_catalase"/>
    <property type="match status" value="1"/>
</dbReference>
<proteinExistence type="inferred from homology"/>
<keyword evidence="5 10" id="KW-0349">Heme</keyword>
<name>A0A366I2R9_9GAMM</name>
<evidence type="ECO:0000256" key="11">
    <source>
        <dbReference type="PIRSR" id="PIRSR038927-1"/>
    </source>
</evidence>
<feature type="compositionally biased region" description="Basic and acidic residues" evidence="16">
    <location>
        <begin position="1"/>
        <end position="32"/>
    </location>
</feature>
<evidence type="ECO:0000256" key="2">
    <source>
        <dbReference type="ARBA" id="ARBA00002974"/>
    </source>
</evidence>
<dbReference type="PROSITE" id="PS00438">
    <property type="entry name" value="CATALASE_2"/>
    <property type="match status" value="1"/>
</dbReference>
<sequence>MSIKKTVSERKGEKLPDKQTDAVKGNKTDALHLGDTAPEDGSHMAGRQPSPPGAHPTVPGSDKETAAPTAKSKDLDTNRKRTSTEQPLTTNQGTRIADDQNSLRAGSRGPTLLEDFIMREKITHFDHERIPERIVHARGSAAHGCFEVYKSLSQVTKADFLQRPGEQIPVFVRFSTVQGAKGSADTVRDIRGFATKFYTNEGIFDLVGNNTPVFFIQDAHKFPDFVHAVKPEPHNEIPQGASAHDTFWDFVSLQPETLHNVIWAMSDRGIPRSYRTMEGFGIHTFRFINAQGKSTFVRFHWKPAAGKASLLWDEAQKLAGKEPDFHRRELWESIEAGDYPEFELGVQLVAEEDEFAFDFDLLDATKLIPEELVPVERVGKMVLNRNPDNFFAETEQVAFHPGHVVPGIDFSNDPLLQGRLFSYTDTQISRLGGPNFHEIPINRPTCPYHNFQRDGMHRQEIDTNPANYGPNSINNNWPRETPAAPAGGGFESYAERIDGHKIRERSESFADYYSQPRLFWLSQTATEQQHIVDAFSFELAKVARSYIRERVIDKLAGIDVSLASQVAENLGIELSDDVCNTPAPHDVNGLSSAPSLSLYAVPAGEVKGRIVAILLSDGVKADDVLLSMKTLQQKGIHPKLLAQKMGVVQADDGSKIDVGATFAGAPSITVDAVIVPAGTYAALSVCGEAKHYLLEAYKHLKVIGLSGDARQLNTLWQQEEAAQAGVVSGDGMKKKMLADFIQQLGKHRVWSRSKYAESIPA</sequence>
<dbReference type="SMART" id="SM01060">
    <property type="entry name" value="Catalase"/>
    <property type="match status" value="1"/>
</dbReference>
<dbReference type="PROSITE" id="PS51402">
    <property type="entry name" value="CATALASE_3"/>
    <property type="match status" value="1"/>
</dbReference>
<dbReference type="InterPro" id="IPR024712">
    <property type="entry name" value="Catalase_clade2"/>
</dbReference>
<dbReference type="Gene3D" id="2.40.180.10">
    <property type="entry name" value="Catalase core domain"/>
    <property type="match status" value="1"/>
</dbReference>
<keyword evidence="7 10" id="KW-0560">Oxidoreductase</keyword>
<comment type="function">
    <text evidence="2 10">Decomposes hydrogen peroxide into water and oxygen; serves to protect cells from the toxic effects of hydrogen peroxide.</text>
</comment>
<feature type="binding site" evidence="13">
    <location>
        <position position="419"/>
    </location>
    <ligand>
        <name>heme</name>
        <dbReference type="ChEBI" id="CHEBI:30413"/>
    </ligand>
</feature>
<evidence type="ECO:0000256" key="16">
    <source>
        <dbReference type="SAM" id="MobiDB-lite"/>
    </source>
</evidence>
<evidence type="ECO:0000256" key="13">
    <source>
        <dbReference type="PIRSR" id="PIRSR038927-3"/>
    </source>
</evidence>
<evidence type="ECO:0000256" key="3">
    <source>
        <dbReference type="ARBA" id="ARBA00010660"/>
    </source>
</evidence>
<dbReference type="InterPro" id="IPR010582">
    <property type="entry name" value="Catalase_immune_responsive"/>
</dbReference>
<dbReference type="Pfam" id="PF00199">
    <property type="entry name" value="Catalase"/>
    <property type="match status" value="1"/>
</dbReference>
<feature type="binding site" evidence="13">
    <location>
        <position position="430"/>
    </location>
    <ligand>
        <name>heme</name>
        <dbReference type="ChEBI" id="CHEBI:30413"/>
    </ligand>
</feature>
<dbReference type="InterPro" id="IPR024708">
    <property type="entry name" value="Catalase_AS"/>
</dbReference>
<dbReference type="InterPro" id="IPR002226">
    <property type="entry name" value="Catalase_haem_BS"/>
</dbReference>
<dbReference type="Gene3D" id="3.40.50.880">
    <property type="match status" value="1"/>
</dbReference>
<feature type="compositionally biased region" description="Basic and acidic residues" evidence="16">
    <location>
        <begin position="61"/>
        <end position="83"/>
    </location>
</feature>
<dbReference type="PRINTS" id="PR00067">
    <property type="entry name" value="CATALASE"/>
</dbReference>
<feature type="cross-link" description="3'-histidyl-3-tyrosine (His-Tyr)" evidence="14">
    <location>
        <begin position="400"/>
        <end position="423"/>
    </location>
</feature>
<dbReference type="PIRSF" id="PIRSF038927">
    <property type="entry name" value="Catalase_clade2"/>
    <property type="match status" value="1"/>
</dbReference>
<dbReference type="Pfam" id="PF18011">
    <property type="entry name" value="Catalase_C"/>
    <property type="match status" value="1"/>
</dbReference>
<dbReference type="CDD" id="cd08155">
    <property type="entry name" value="catalase_clade_2"/>
    <property type="match status" value="1"/>
</dbReference>
<evidence type="ECO:0000256" key="12">
    <source>
        <dbReference type="PIRSR" id="PIRSR038927-2"/>
    </source>
</evidence>
<comment type="caution">
    <text evidence="18">The sequence shown here is derived from an EMBL/GenBank/DDBJ whole genome shotgun (WGS) entry which is preliminary data.</text>
</comment>
<dbReference type="InterPro" id="IPR041399">
    <property type="entry name" value="Catalase_large_C"/>
</dbReference>
<dbReference type="PANTHER" id="PTHR42821:SF1">
    <property type="entry name" value="CATALASE-B"/>
    <property type="match status" value="1"/>
</dbReference>
<feature type="region of interest" description="Disordered" evidence="16">
    <location>
        <begin position="1"/>
        <end position="108"/>
    </location>
</feature>
<dbReference type="GO" id="GO:0005829">
    <property type="term" value="C:cytosol"/>
    <property type="evidence" value="ECO:0007669"/>
    <property type="project" value="TreeGrafter"/>
</dbReference>
<feature type="active site" evidence="11">
    <location>
        <position position="209"/>
    </location>
</feature>
<feature type="compositionally biased region" description="Polar residues" evidence="16">
    <location>
        <begin position="84"/>
        <end position="104"/>
    </location>
</feature>
<evidence type="ECO:0000256" key="4">
    <source>
        <dbReference type="ARBA" id="ARBA00022559"/>
    </source>
</evidence>
<dbReference type="InterPro" id="IPR011614">
    <property type="entry name" value="Catalase_core"/>
</dbReference>